<dbReference type="NCBIfam" id="NF001750">
    <property type="entry name" value="PRK00476.1"/>
    <property type="match status" value="1"/>
</dbReference>
<dbReference type="InterPro" id="IPR004115">
    <property type="entry name" value="GAD-like_sf"/>
</dbReference>
<dbReference type="GO" id="GO:0003676">
    <property type="term" value="F:nucleic acid binding"/>
    <property type="evidence" value="ECO:0007669"/>
    <property type="project" value="InterPro"/>
</dbReference>
<dbReference type="HAMAP" id="MF_00044">
    <property type="entry name" value="Asp_tRNA_synth_type1"/>
    <property type="match status" value="1"/>
</dbReference>
<accession>A0A346DZ45</accession>
<dbReference type="PANTHER" id="PTHR22594:SF5">
    <property type="entry name" value="ASPARTATE--TRNA LIGASE, MITOCHONDRIAL"/>
    <property type="match status" value="1"/>
</dbReference>
<dbReference type="InterPro" id="IPR012340">
    <property type="entry name" value="NA-bd_OB-fold"/>
</dbReference>
<dbReference type="EC" id="6.1.1.12" evidence="8"/>
<feature type="binding site" evidence="8">
    <location>
        <position position="440"/>
    </location>
    <ligand>
        <name>L-aspartate</name>
        <dbReference type="ChEBI" id="CHEBI:29991"/>
    </ligand>
</feature>
<dbReference type="RefSeq" id="WP_115955843.1">
    <property type="nucleotide sequence ID" value="NZ_CP028374.1"/>
</dbReference>
<feature type="binding site" evidence="8">
    <location>
        <position position="226"/>
    </location>
    <ligand>
        <name>ATP</name>
        <dbReference type="ChEBI" id="CHEBI:30616"/>
    </ligand>
</feature>
<keyword evidence="3 8" id="KW-0436">Ligase</keyword>
<dbReference type="InterPro" id="IPR006195">
    <property type="entry name" value="aa-tRNA-synth_II"/>
</dbReference>
<dbReference type="GO" id="GO:0004815">
    <property type="term" value="F:aspartate-tRNA ligase activity"/>
    <property type="evidence" value="ECO:0007669"/>
    <property type="project" value="UniProtKB-UniRule"/>
</dbReference>
<evidence type="ECO:0000256" key="2">
    <source>
        <dbReference type="ARBA" id="ARBA00022490"/>
    </source>
</evidence>
<dbReference type="InterPro" id="IPR047089">
    <property type="entry name" value="Asp-tRNA-ligase_1_N"/>
</dbReference>
<dbReference type="GO" id="GO:0005737">
    <property type="term" value="C:cytoplasm"/>
    <property type="evidence" value="ECO:0007669"/>
    <property type="project" value="UniProtKB-SubCell"/>
</dbReference>
<dbReference type="Proteomes" id="UP000256856">
    <property type="component" value="Chromosome"/>
</dbReference>
<evidence type="ECO:0000256" key="5">
    <source>
        <dbReference type="ARBA" id="ARBA00022840"/>
    </source>
</evidence>
<organism evidence="10 11">
    <name type="scientific">Candidatus Purcelliella pentastirinorum</name>
    <dbReference type="NCBI Taxonomy" id="472834"/>
    <lineage>
        <taxon>Bacteria</taxon>
        <taxon>Pseudomonadati</taxon>
        <taxon>Pseudomonadota</taxon>
        <taxon>Gammaproteobacteria</taxon>
        <taxon>Enterobacterales</taxon>
        <taxon>Enterobacteriaceae</taxon>
        <taxon>Candidatus Purcelliella</taxon>
    </lineage>
</organism>
<dbReference type="Gene3D" id="3.30.1360.30">
    <property type="entry name" value="GAD-like domain"/>
    <property type="match status" value="1"/>
</dbReference>
<dbReference type="OrthoDB" id="9802326at2"/>
<feature type="binding site" evidence="8">
    <location>
        <position position="171"/>
    </location>
    <ligand>
        <name>L-aspartate</name>
        <dbReference type="ChEBI" id="CHEBI:29991"/>
    </ligand>
</feature>
<dbReference type="PRINTS" id="PR01042">
    <property type="entry name" value="TRNASYNTHASP"/>
</dbReference>
<evidence type="ECO:0000256" key="3">
    <source>
        <dbReference type="ARBA" id="ARBA00022598"/>
    </source>
</evidence>
<dbReference type="Pfam" id="PF00152">
    <property type="entry name" value="tRNA-synt_2"/>
    <property type="match status" value="1"/>
</dbReference>
<dbReference type="Gene3D" id="2.40.50.140">
    <property type="entry name" value="Nucleic acid-binding proteins"/>
    <property type="match status" value="1"/>
</dbReference>
<sequence length="569" mass="66295">MRTEYCGKLNLLHVNKLVTIYGWVNNLRNLGNLIFIDVRDNEGIIQVKFNIKDKKIFAIASKLRNEFCIKIKGIIKLRDKKNRNKNKNTGKIELIPNKLIIINKSKPLPINISKENSEDLRLKYRYLDLRSEKMIKIIKIRSKIMYLIRKFMTKNNFLEIETPLLTKSTPEGARDYLIPSRIHKNKYYALPQSPQLFKQLFMISGLDKYYQIAKCFRDEDLRSDRQPEFTQIDIEASFVTEKYIKKITEKMIIMLWKNIKNIKLKKFKEISYKKSLKLYGTSKPDLRIPIKIIDIKDIIEQSNLKKNNRIAAISIPEGIKLTNKKINYYNSFLKKYNIDKLFWIKIIKIENQNNQIKTPLKNIISGNILNNIINKTMAKNGDIIFFVDEKYDIATKALGKLRNKISKDLNLINKSLYRPIWITKFPLFKINSDYTISSMHHPFTAPLKNTTIKKLKDKPNKIISNSYDMIINGYEIGGGSVRINNIKMQKIIFNILGINDKEQNEKFGFFLNALKYGTPTHAGIAFGLDRIVMLLSNANNIRDTIAFPKTNKASCLLTGAPTNIFNNNY</sequence>
<proteinExistence type="inferred from homology"/>
<dbReference type="SUPFAM" id="SSF55681">
    <property type="entry name" value="Class II aaRS and biotin synthetases"/>
    <property type="match status" value="1"/>
</dbReference>
<evidence type="ECO:0000256" key="6">
    <source>
        <dbReference type="ARBA" id="ARBA00022917"/>
    </source>
</evidence>
<evidence type="ECO:0000259" key="9">
    <source>
        <dbReference type="PROSITE" id="PS50862"/>
    </source>
</evidence>
<reference evidence="10 11" key="1">
    <citation type="submission" date="2018-03" db="EMBL/GenBank/DDBJ databases">
        <title>A parallel universe: an anciently diverged bacterial symbiosis in a Hawaiian planthopper (Hemiptera: Cixiidae) reveals rearranged nutritional responsibilities.</title>
        <authorList>
            <person name="Bennett G."/>
            <person name="Mao M."/>
        </authorList>
    </citation>
    <scope>NUCLEOTIDE SEQUENCE [LARGE SCALE GENOMIC DNA]</scope>
    <source>
        <strain evidence="10 11">OLIH</strain>
    </source>
</reference>
<feature type="binding site" evidence="8">
    <location>
        <begin position="217"/>
        <end position="219"/>
    </location>
    <ligand>
        <name>ATP</name>
        <dbReference type="ChEBI" id="CHEBI:30616"/>
    </ligand>
</feature>
<feature type="domain" description="Aminoacyl-transfer RNA synthetases class-II family profile" evidence="9">
    <location>
        <begin position="138"/>
        <end position="548"/>
    </location>
</feature>
<keyword evidence="2 8" id="KW-0963">Cytoplasm</keyword>
<protein>
    <recommendedName>
        <fullName evidence="8">Aspartate--tRNA ligase</fullName>
        <ecNumber evidence="8">6.1.1.12</ecNumber>
    </recommendedName>
    <alternativeName>
        <fullName evidence="8">Aspartyl-tRNA synthetase</fullName>
        <shortName evidence="8">AspRS</shortName>
    </alternativeName>
</protein>
<dbReference type="KEGG" id="ppet:C9I82_018"/>
<dbReference type="PANTHER" id="PTHR22594">
    <property type="entry name" value="ASPARTYL/LYSYL-TRNA SYNTHETASE"/>
    <property type="match status" value="1"/>
</dbReference>
<dbReference type="Gene3D" id="3.30.930.10">
    <property type="entry name" value="Bira Bifunctional Protein, Domain 2"/>
    <property type="match status" value="1"/>
</dbReference>
<evidence type="ECO:0000256" key="4">
    <source>
        <dbReference type="ARBA" id="ARBA00022741"/>
    </source>
</evidence>
<comment type="caution">
    <text evidence="8">Lacks conserved residue(s) required for the propagation of feature annotation.</text>
</comment>
<name>A0A346DZ45_9ENTR</name>
<feature type="binding site" evidence="8">
    <location>
        <position position="482"/>
    </location>
    <ligand>
        <name>L-aspartate</name>
        <dbReference type="ChEBI" id="CHEBI:29991"/>
    </ligand>
</feature>
<keyword evidence="4 8" id="KW-0547">Nucleotide-binding</keyword>
<keyword evidence="11" id="KW-1185">Reference proteome</keyword>
<evidence type="ECO:0000256" key="1">
    <source>
        <dbReference type="ARBA" id="ARBA00006303"/>
    </source>
</evidence>
<dbReference type="InterPro" id="IPR004364">
    <property type="entry name" value="Aa-tRNA-synt_II"/>
</dbReference>
<feature type="binding site" evidence="8">
    <location>
        <position position="217"/>
    </location>
    <ligand>
        <name>L-aspartate</name>
        <dbReference type="ChEBI" id="CHEBI:29991"/>
    </ligand>
</feature>
<dbReference type="GO" id="GO:0006422">
    <property type="term" value="P:aspartyl-tRNA aminoacylation"/>
    <property type="evidence" value="ECO:0007669"/>
    <property type="project" value="UniProtKB-UniRule"/>
</dbReference>
<dbReference type="PROSITE" id="PS50862">
    <property type="entry name" value="AA_TRNA_LIGASE_II"/>
    <property type="match status" value="1"/>
</dbReference>
<dbReference type="Pfam" id="PF02938">
    <property type="entry name" value="GAD"/>
    <property type="match status" value="1"/>
</dbReference>
<dbReference type="SUPFAM" id="SSF50249">
    <property type="entry name" value="Nucleic acid-binding proteins"/>
    <property type="match status" value="1"/>
</dbReference>
<keyword evidence="6 8" id="KW-0648">Protein biosynthesis</keyword>
<dbReference type="SUPFAM" id="SSF55261">
    <property type="entry name" value="GAD domain-like"/>
    <property type="match status" value="1"/>
</dbReference>
<dbReference type="InterPro" id="IPR004524">
    <property type="entry name" value="Asp-tRNA-ligase_1"/>
</dbReference>
<comment type="function">
    <text evidence="8">Catalyzes the attachment of L-aspartate to tRNA(Asp) in a two-step reaction: L-aspartate is first activated by ATP to form Asp-AMP and then transferred to the acceptor end of tRNA(Asp).</text>
</comment>
<feature type="binding site" evidence="8">
    <location>
        <position position="475"/>
    </location>
    <ligand>
        <name>ATP</name>
        <dbReference type="ChEBI" id="CHEBI:30616"/>
    </ligand>
</feature>
<feature type="binding site" evidence="8">
    <location>
        <begin position="527"/>
        <end position="530"/>
    </location>
    <ligand>
        <name>ATP</name>
        <dbReference type="ChEBI" id="CHEBI:30616"/>
    </ligand>
</feature>
<dbReference type="InterPro" id="IPR002312">
    <property type="entry name" value="Asp/Asn-tRNA-synth_IIb"/>
</dbReference>
<evidence type="ECO:0000313" key="10">
    <source>
        <dbReference type="EMBL" id="AXN02000.1"/>
    </source>
</evidence>
<comment type="similarity">
    <text evidence="1 8">Belongs to the class-II aminoacyl-tRNA synthetase family. Type 1 subfamily.</text>
</comment>
<comment type="subunit">
    <text evidence="8">Homodimer.</text>
</comment>
<dbReference type="InterPro" id="IPR029351">
    <property type="entry name" value="GAD_dom"/>
</dbReference>
<dbReference type="GO" id="GO:0005524">
    <property type="term" value="F:ATP binding"/>
    <property type="evidence" value="ECO:0007669"/>
    <property type="project" value="UniProtKB-UniRule"/>
</dbReference>
<dbReference type="AlphaFoldDB" id="A0A346DZ45"/>
<evidence type="ECO:0000256" key="8">
    <source>
        <dbReference type="HAMAP-Rule" id="MF_00044"/>
    </source>
</evidence>
<keyword evidence="5 8" id="KW-0067">ATP-binding</keyword>
<evidence type="ECO:0000313" key="11">
    <source>
        <dbReference type="Proteomes" id="UP000256856"/>
    </source>
</evidence>
<dbReference type="InterPro" id="IPR045864">
    <property type="entry name" value="aa-tRNA-synth_II/BPL/LPL"/>
</dbReference>
<feature type="region of interest" description="Aspartate" evidence="8">
    <location>
        <begin position="195"/>
        <end position="198"/>
    </location>
</feature>
<comment type="catalytic activity">
    <reaction evidence="8">
        <text>tRNA(Asp) + L-aspartate + ATP = L-aspartyl-tRNA(Asp) + AMP + diphosphate</text>
        <dbReference type="Rhea" id="RHEA:19649"/>
        <dbReference type="Rhea" id="RHEA-COMP:9660"/>
        <dbReference type="Rhea" id="RHEA-COMP:9678"/>
        <dbReference type="ChEBI" id="CHEBI:29991"/>
        <dbReference type="ChEBI" id="CHEBI:30616"/>
        <dbReference type="ChEBI" id="CHEBI:33019"/>
        <dbReference type="ChEBI" id="CHEBI:78442"/>
        <dbReference type="ChEBI" id="CHEBI:78516"/>
        <dbReference type="ChEBI" id="CHEBI:456215"/>
        <dbReference type="EC" id="6.1.1.12"/>
    </reaction>
</comment>
<dbReference type="Pfam" id="PF01336">
    <property type="entry name" value="tRNA_anti-codon"/>
    <property type="match status" value="1"/>
</dbReference>
<dbReference type="NCBIfam" id="TIGR00459">
    <property type="entry name" value="aspS_bact"/>
    <property type="match status" value="1"/>
</dbReference>
<evidence type="ECO:0000256" key="7">
    <source>
        <dbReference type="ARBA" id="ARBA00023146"/>
    </source>
</evidence>
<gene>
    <name evidence="8" type="primary">aspS</name>
    <name evidence="10" type="ORF">C9I82_018</name>
</gene>
<dbReference type="InterPro" id="IPR004365">
    <property type="entry name" value="NA-bd_OB_tRNA"/>
</dbReference>
<dbReference type="CDD" id="cd04317">
    <property type="entry name" value="EcAspRS_like_N"/>
    <property type="match status" value="1"/>
</dbReference>
<comment type="subcellular location">
    <subcellularLocation>
        <location evidence="8">Cytoplasm</location>
    </subcellularLocation>
</comment>
<dbReference type="EMBL" id="CP028374">
    <property type="protein sequence ID" value="AXN02000.1"/>
    <property type="molecule type" value="Genomic_DNA"/>
</dbReference>
<keyword evidence="7 8" id="KW-0030">Aminoacyl-tRNA synthetase</keyword>